<dbReference type="CDD" id="cd00657">
    <property type="entry name" value="Ferritin_like"/>
    <property type="match status" value="1"/>
</dbReference>
<feature type="domain" description="DUF2383" evidence="1">
    <location>
        <begin position="13"/>
        <end position="114"/>
    </location>
</feature>
<evidence type="ECO:0000313" key="2">
    <source>
        <dbReference type="EMBL" id="STX52054.1"/>
    </source>
</evidence>
<dbReference type="AlphaFoldDB" id="A0A378JLH3"/>
<dbReference type="Gene3D" id="1.20.1260.10">
    <property type="match status" value="1"/>
</dbReference>
<dbReference type="EMBL" id="UGOD01000001">
    <property type="protein sequence ID" value="STX52054.1"/>
    <property type="molecule type" value="Genomic_DNA"/>
</dbReference>
<organism evidence="2 3">
    <name type="scientific">Legionella busanensis</name>
    <dbReference type="NCBI Taxonomy" id="190655"/>
    <lineage>
        <taxon>Bacteria</taxon>
        <taxon>Pseudomonadati</taxon>
        <taxon>Pseudomonadota</taxon>
        <taxon>Gammaproteobacteria</taxon>
        <taxon>Legionellales</taxon>
        <taxon>Legionellaceae</taxon>
        <taxon>Legionella</taxon>
    </lineage>
</organism>
<dbReference type="InterPro" id="IPR009078">
    <property type="entry name" value="Ferritin-like_SF"/>
</dbReference>
<proteinExistence type="predicted"/>
<evidence type="ECO:0000313" key="3">
    <source>
        <dbReference type="Proteomes" id="UP000254794"/>
    </source>
</evidence>
<dbReference type="Proteomes" id="UP000254794">
    <property type="component" value="Unassembled WGS sequence"/>
</dbReference>
<dbReference type="InterPro" id="IPR012347">
    <property type="entry name" value="Ferritin-like"/>
</dbReference>
<protein>
    <submittedName>
        <fullName evidence="2">Uncharacterized conserved protein</fullName>
    </submittedName>
</protein>
<dbReference type="Pfam" id="PF09537">
    <property type="entry name" value="DUF2383"/>
    <property type="match status" value="1"/>
</dbReference>
<keyword evidence="3" id="KW-1185">Reference proteome</keyword>
<dbReference type="InterPro" id="IPR019052">
    <property type="entry name" value="DUF2383"/>
</dbReference>
<dbReference type="SUPFAM" id="SSF47240">
    <property type="entry name" value="Ferritin-like"/>
    <property type="match status" value="1"/>
</dbReference>
<dbReference type="OrthoDB" id="7166292at2"/>
<dbReference type="RefSeq" id="WP_115331644.1">
    <property type="nucleotide sequence ID" value="NZ_CAAAHP010000002.1"/>
</dbReference>
<sequence length="149" mass="17230">MTTLVGTQEHFKDALYELCELDYDAIEAYEAAINRVDNAEYRSKLTEFKNDHQRHVQEITALLESHQEKAPDGPSLKQLLTQGKVVLANMLGDEAILKAMISNEVDTNTAYERINSHKYIWPDSVEILSRGWADERRHKQWLESVTNQR</sequence>
<gene>
    <name evidence="2" type="ORF">NCTC13316_02158</name>
</gene>
<reference evidence="2 3" key="1">
    <citation type="submission" date="2018-06" db="EMBL/GenBank/DDBJ databases">
        <authorList>
            <consortium name="Pathogen Informatics"/>
            <person name="Doyle S."/>
        </authorList>
    </citation>
    <scope>NUCLEOTIDE SEQUENCE [LARGE SCALE GENOMIC DNA]</scope>
    <source>
        <strain evidence="2 3">NCTC13316</strain>
    </source>
</reference>
<evidence type="ECO:0000259" key="1">
    <source>
        <dbReference type="Pfam" id="PF09537"/>
    </source>
</evidence>
<name>A0A378JLH3_9GAMM</name>
<accession>A0A378JLH3</accession>